<dbReference type="Proteomes" id="UP000326344">
    <property type="component" value="Unassembled WGS sequence"/>
</dbReference>
<dbReference type="InterPro" id="IPR027417">
    <property type="entry name" value="P-loop_NTPase"/>
</dbReference>
<gene>
    <name evidence="2" type="ORF">F0P93_30460</name>
</gene>
<proteinExistence type="predicted"/>
<dbReference type="PANTHER" id="PTHR22674:SF6">
    <property type="entry name" value="NTPASE KAP FAMILY P-LOOP DOMAIN-CONTAINING PROTEIN 1"/>
    <property type="match status" value="1"/>
</dbReference>
<name>A0A5N1J8L7_9BACT</name>
<keyword evidence="3" id="KW-1185">Reference proteome</keyword>
<accession>A0A5N1J8L7</accession>
<evidence type="ECO:0000313" key="2">
    <source>
        <dbReference type="EMBL" id="KAA9341160.1"/>
    </source>
</evidence>
<dbReference type="EMBL" id="VTWS01000013">
    <property type="protein sequence ID" value="KAA9341160.1"/>
    <property type="molecule type" value="Genomic_DNA"/>
</dbReference>
<organism evidence="2 3">
    <name type="scientific">Larkinella humicola</name>
    <dbReference type="NCBI Taxonomy" id="2607654"/>
    <lineage>
        <taxon>Bacteria</taxon>
        <taxon>Pseudomonadati</taxon>
        <taxon>Bacteroidota</taxon>
        <taxon>Cytophagia</taxon>
        <taxon>Cytophagales</taxon>
        <taxon>Spirosomataceae</taxon>
        <taxon>Larkinella</taxon>
    </lineage>
</organism>
<evidence type="ECO:0000313" key="3">
    <source>
        <dbReference type="Proteomes" id="UP000326344"/>
    </source>
</evidence>
<dbReference type="Gene3D" id="3.40.50.300">
    <property type="entry name" value="P-loop containing nucleotide triphosphate hydrolases"/>
    <property type="match status" value="1"/>
</dbReference>
<dbReference type="RefSeq" id="WP_150881568.1">
    <property type="nucleotide sequence ID" value="NZ_VTWS01000013.1"/>
</dbReference>
<dbReference type="AlphaFoldDB" id="A0A5N1J8L7"/>
<sequence>MWSDNETNTDYINFKHYEDAICQIIDTNELLPCSIGIFGDWGSGKSSLMKMIESRYSGKEDEGILTIRFNGWLFEGYEDAKTVLMGRIVEEISRHCTLDEKAKKVAIRLFKKIDLLKVGSSIVKFGIGAALGPAGLLSITATEIFKSLKDEDYEGFFKSGDEKEETSRSSIQDFGKDFAELLSKTNLKKIIVLVDDLDRCNPDTVIGTLEAIKLFLFADNSVFIIGADERLIKYSVRRRFPEITGDKLDVGRDYLEKLIQFPVRIASMNAIELTNYINLLFARLYLKPNEVETLRKKVITNDRDLKAKGLNAATVQQLLNQTTIDSKLSESLDVSYRIATILTAGLNGNPRQAKRFLNTLMMRTNMANSRGITLESKLLAKLMLLEYFQPETFKRFNTSQAENEGHITDLAAFETNKDIPADLETLTQDKWFQNWLAIDPKLGDLDLSSYFYYSQDKLSIVGATSQRMSPEAQEFYQSIKSPSDLKRKKALEKSISLSQADAAAVFEALANDVRRDEKANYGDSILKKLVEFCSARKDLVSQLIQLLNSLPEGKLSIAMRPALQELARETVYAKSIEPLIEKLPKPLKSK</sequence>
<reference evidence="2 3" key="1">
    <citation type="submission" date="2019-09" db="EMBL/GenBank/DDBJ databases">
        <title>Genome Sequence of Larkinella sp MA1.</title>
        <authorList>
            <person name="Srinivasan S."/>
        </authorList>
    </citation>
    <scope>NUCLEOTIDE SEQUENCE [LARGE SCALE GENOMIC DNA]</scope>
    <source>
        <strain evidence="2 3">MA1</strain>
    </source>
</reference>
<protein>
    <recommendedName>
        <fullName evidence="1">KAP NTPase domain-containing protein</fullName>
    </recommendedName>
</protein>
<dbReference type="Pfam" id="PF07693">
    <property type="entry name" value="KAP_NTPase"/>
    <property type="match status" value="1"/>
</dbReference>
<dbReference type="InterPro" id="IPR011646">
    <property type="entry name" value="KAP_P-loop"/>
</dbReference>
<comment type="caution">
    <text evidence="2">The sequence shown here is derived from an EMBL/GenBank/DDBJ whole genome shotgun (WGS) entry which is preliminary data.</text>
</comment>
<dbReference type="InterPro" id="IPR052754">
    <property type="entry name" value="NTPase_KAP_P-loop"/>
</dbReference>
<dbReference type="SUPFAM" id="SSF52540">
    <property type="entry name" value="P-loop containing nucleoside triphosphate hydrolases"/>
    <property type="match status" value="1"/>
</dbReference>
<feature type="domain" description="KAP NTPase" evidence="1">
    <location>
        <begin position="14"/>
        <end position="365"/>
    </location>
</feature>
<dbReference type="PANTHER" id="PTHR22674">
    <property type="entry name" value="NTPASE, KAP FAMILY P-LOOP DOMAIN-CONTAINING 1"/>
    <property type="match status" value="1"/>
</dbReference>
<evidence type="ECO:0000259" key="1">
    <source>
        <dbReference type="Pfam" id="PF07693"/>
    </source>
</evidence>